<dbReference type="Gene3D" id="2.60.40.1120">
    <property type="entry name" value="Carboxypeptidase-like, regulatory domain"/>
    <property type="match status" value="1"/>
</dbReference>
<dbReference type="AlphaFoldDB" id="A0AAE3AVM4"/>
<accession>A0AAE3AVM4</accession>
<dbReference type="SUPFAM" id="SSF54001">
    <property type="entry name" value="Cysteine proteinases"/>
    <property type="match status" value="2"/>
</dbReference>
<name>A0AAE3AVM4_9FIRM</name>
<feature type="domain" description="Transglutaminase-like" evidence="1">
    <location>
        <begin position="153"/>
        <end position="212"/>
    </location>
</feature>
<sequence>MEFSEQLKIYAETHFENRKKYFAPIISEIEAGLSLCSEEEALLIKFFYGTMPLRDAGEYPFEIFLSYVRHALWLRKTIDWCKKLPEDLFVHDVLYYRINSEDISDCRSFFYEQLKDRIVGLDEYQAAVEINYWCAEHATYEMADDRTAGPMTMYRSGKGRCGEESTFTVTALRSVGLAARQVYTPRWAHCDDNHAWVEVWVNGEWHFLGACEPEEKLDRGWFTGPAGQALLIHSRTFGDYAAGKREEVIGRDGAVVCHNVTASYTKTRKLRIQVRKQDNTPAAHAQISVEILNMAEYFPAAVLETDEQGETSIRLGLGDIRLQARSEGKFVERYCNLAEDGVGAADVDCAVTLVLKDSEAGMKDALSGVSACEWHLEKLCAPKEVVVRESVLSEEEVSRGTRRLADAVKLREERFDQLTRHAIAVHPEEEERMRIAGENAEELTAFLEKDDNPDRKKLLDSLTKKDNKDLRAEVLEDHLSAKRGSWPEDIHVQDLLCPRIWLEEIGAYRSYICSVLPAQEQEAFASNPGLIWNYVNQNITDIPEEEYNTLCASPIGCLKLKMGSAVSRTILFIAICRSLNIPARLDKSLMVPEYWADGAFHVPVSRAQASKGTLLLRNIPGKEWIYAQHWTLGRLEKDHFVTMNHAGLVFEKETLELLLPVGIYRLIAVKRLLNGDQEAAELLFAIEKEKQTELYMPDFEKADGVMPWEKNSVLDEIQSCLLRDILLQRADGTLCSLEKLVSGKRSILAFLEIGAEPTEHVLNEVLALEKSAKGNSKGIGCQLLFVLRQEKDLQHKTLQEVLALDAGSEIEILYDISGGASDANAALHTAVSDAAFGTLCGWQEAAKRMRLAEKLPVLAAVRPDGTGIYGSCGYHVGSVELMVRILKEAVRTEAD</sequence>
<protein>
    <submittedName>
        <fullName evidence="2">Transglutaminase domain-containing protein</fullName>
    </submittedName>
</protein>
<dbReference type="InterPro" id="IPR002931">
    <property type="entry name" value="Transglutaminase-like"/>
</dbReference>
<dbReference type="SMART" id="SM00460">
    <property type="entry name" value="TGc"/>
    <property type="match status" value="1"/>
</dbReference>
<gene>
    <name evidence="2" type="ORF">LKD45_12635</name>
</gene>
<dbReference type="Proteomes" id="UP001199355">
    <property type="component" value="Unassembled WGS sequence"/>
</dbReference>
<dbReference type="PANTHER" id="PTHR35532:SF5">
    <property type="entry name" value="CARBOHYDRATE-BINDING DOMAIN-CONTAINING PROTEIN"/>
    <property type="match status" value="1"/>
</dbReference>
<reference evidence="2 3" key="1">
    <citation type="submission" date="2021-10" db="EMBL/GenBank/DDBJ databases">
        <title>Anaerobic single-cell dispensing facilitates the cultivation of human gut bacteria.</title>
        <authorList>
            <person name="Afrizal A."/>
        </authorList>
    </citation>
    <scope>NUCLEOTIDE SEQUENCE [LARGE SCALE GENOMIC DNA]</scope>
    <source>
        <strain evidence="2 3">CLA-AA-H244</strain>
    </source>
</reference>
<evidence type="ECO:0000259" key="1">
    <source>
        <dbReference type="SMART" id="SM00460"/>
    </source>
</evidence>
<organism evidence="2 3">
    <name type="scientific">Gallintestinimicrobium propionicum</name>
    <dbReference type="NCBI Taxonomy" id="2981770"/>
    <lineage>
        <taxon>Bacteria</taxon>
        <taxon>Bacillati</taxon>
        <taxon>Bacillota</taxon>
        <taxon>Clostridia</taxon>
        <taxon>Lachnospirales</taxon>
        <taxon>Lachnospiraceae</taxon>
        <taxon>Gallintestinimicrobium</taxon>
    </lineage>
</organism>
<dbReference type="Pfam" id="PF01841">
    <property type="entry name" value="Transglut_core"/>
    <property type="match status" value="1"/>
</dbReference>
<dbReference type="RefSeq" id="WP_308728748.1">
    <property type="nucleotide sequence ID" value="NZ_JAJEQF010000038.1"/>
</dbReference>
<keyword evidence="3" id="KW-1185">Reference proteome</keyword>
<dbReference type="Gene3D" id="3.10.620.30">
    <property type="match status" value="1"/>
</dbReference>
<evidence type="ECO:0000313" key="3">
    <source>
        <dbReference type="Proteomes" id="UP001199355"/>
    </source>
</evidence>
<dbReference type="InterPro" id="IPR038765">
    <property type="entry name" value="Papain-like_cys_pep_sf"/>
</dbReference>
<dbReference type="EMBL" id="JAJEQF010000038">
    <property type="protein sequence ID" value="MCC2168524.1"/>
    <property type="molecule type" value="Genomic_DNA"/>
</dbReference>
<comment type="caution">
    <text evidence="2">The sequence shown here is derived from an EMBL/GenBank/DDBJ whole genome shotgun (WGS) entry which is preliminary data.</text>
</comment>
<proteinExistence type="predicted"/>
<evidence type="ECO:0000313" key="2">
    <source>
        <dbReference type="EMBL" id="MCC2168524.1"/>
    </source>
</evidence>
<dbReference type="PANTHER" id="PTHR35532">
    <property type="entry name" value="SIMILAR TO POLYHYDROXYALKANOATE DEPOLYMERASE"/>
    <property type="match status" value="1"/>
</dbReference>